<proteinExistence type="predicted"/>
<evidence type="ECO:0000313" key="1">
    <source>
        <dbReference type="EMBL" id="SAL30259.1"/>
    </source>
</evidence>
<gene>
    <name evidence="1" type="ORF">AWB64_02660</name>
</gene>
<dbReference type="OrthoDB" id="8480322at2"/>
<accession>A0A158GF55</accession>
<dbReference type="RefSeq" id="WP_060819512.1">
    <property type="nucleotide sequence ID" value="NZ_FCOC02000006.1"/>
</dbReference>
<dbReference type="AlphaFoldDB" id="A0A158GF55"/>
<reference evidence="1 2" key="1">
    <citation type="submission" date="2016-01" db="EMBL/GenBank/DDBJ databases">
        <authorList>
            <person name="Oliw E.H."/>
        </authorList>
    </citation>
    <scope>NUCLEOTIDE SEQUENCE [LARGE SCALE GENOMIC DNA]</scope>
    <source>
        <strain evidence="1">LMG 22029</strain>
    </source>
</reference>
<protein>
    <submittedName>
        <fullName evidence="1">Uncharacterized protein</fullName>
    </submittedName>
</protein>
<evidence type="ECO:0000313" key="2">
    <source>
        <dbReference type="Proteomes" id="UP000054893"/>
    </source>
</evidence>
<name>A0A158GF55_CABSO</name>
<organism evidence="1 2">
    <name type="scientific">Caballeronia sordidicola</name>
    <name type="common">Burkholderia sordidicola</name>
    <dbReference type="NCBI Taxonomy" id="196367"/>
    <lineage>
        <taxon>Bacteria</taxon>
        <taxon>Pseudomonadati</taxon>
        <taxon>Pseudomonadota</taxon>
        <taxon>Betaproteobacteria</taxon>
        <taxon>Burkholderiales</taxon>
        <taxon>Burkholderiaceae</taxon>
        <taxon>Caballeronia</taxon>
    </lineage>
</organism>
<dbReference type="Proteomes" id="UP000054893">
    <property type="component" value="Unassembled WGS sequence"/>
</dbReference>
<sequence>MPLEQNGQCGTDRPDPPVRWKHSTTPNITWTWHHTIPWNQLRATWNWMVENADWSSLKAFLYLIGSDNSETVVAEIQAGQLMQRDELHQMIAWQKWNVVEGPGGPNRAPGDDPGEGFEAWSLWGLSNNQRQTVLDVKQIYDAMLKLPQQTQPGNFGAFLSTFRHLRNRQLIMWEPKMWDAVIVGRAPKHPREPDVRSTWRRRRG</sequence>
<dbReference type="EMBL" id="FCOC02000006">
    <property type="protein sequence ID" value="SAL30259.1"/>
    <property type="molecule type" value="Genomic_DNA"/>
</dbReference>